<accession>A0A7C8JBK2</accession>
<proteinExistence type="predicted"/>
<feature type="region of interest" description="Disordered" evidence="1">
    <location>
        <begin position="32"/>
        <end position="121"/>
    </location>
</feature>
<gene>
    <name evidence="3" type="ORF">TWF102_010766</name>
</gene>
<reference evidence="3 4" key="1">
    <citation type="submission" date="2019-06" db="EMBL/GenBank/DDBJ databases">
        <authorList>
            <person name="Palmer J.M."/>
        </authorList>
    </citation>
    <scope>NUCLEOTIDE SEQUENCE [LARGE SCALE GENOMIC DNA]</scope>
    <source>
        <strain evidence="3 4">TWF102</strain>
    </source>
</reference>
<name>A0A7C8JBK2_ORBOL</name>
<evidence type="ECO:0000256" key="2">
    <source>
        <dbReference type="SAM" id="SignalP"/>
    </source>
</evidence>
<feature type="region of interest" description="Disordered" evidence="1">
    <location>
        <begin position="486"/>
        <end position="522"/>
    </location>
</feature>
<dbReference type="EMBL" id="WIQW01000008">
    <property type="protein sequence ID" value="KAF3108642.1"/>
    <property type="molecule type" value="Genomic_DNA"/>
</dbReference>
<protein>
    <submittedName>
        <fullName evidence="3">Uncharacterized protein</fullName>
    </submittedName>
</protein>
<evidence type="ECO:0000256" key="1">
    <source>
        <dbReference type="SAM" id="MobiDB-lite"/>
    </source>
</evidence>
<organism evidence="3 4">
    <name type="scientific">Orbilia oligospora</name>
    <name type="common">Nematode-trapping fungus</name>
    <name type="synonym">Arthrobotrys oligospora</name>
    <dbReference type="NCBI Taxonomy" id="2813651"/>
    <lineage>
        <taxon>Eukaryota</taxon>
        <taxon>Fungi</taxon>
        <taxon>Dikarya</taxon>
        <taxon>Ascomycota</taxon>
        <taxon>Pezizomycotina</taxon>
        <taxon>Orbiliomycetes</taxon>
        <taxon>Orbiliales</taxon>
        <taxon>Orbiliaceae</taxon>
        <taxon>Orbilia</taxon>
    </lineage>
</organism>
<dbReference type="Proteomes" id="UP000475325">
    <property type="component" value="Unassembled WGS sequence"/>
</dbReference>
<sequence length="522" mass="57240">MKIRFFAAATLAFLYASPVLGVALANPYPQDTEVTVDGPDGEVVDITESTPEDSPPQDENPPEEPPQDDQPEGGEPAPPPENAEAPPAPEAEPSGDQAQNKTENEISPLPEIPGITMNLGDDGQSAIVQAQTPGADAEDTSKAAAEGANALNNLGQLANTVAEADDAVAKSTDIFEMTITFTGPRGKLESNIGKLPQTNGRLDNLNVCQAGTMAWVDEIPRETVTLSMGKTERLGTDALAFRDPACESRIDIGDVWPPENDRPAANPVVADGDRYPFYYKLMGLTEGQLFGLEPLADVLEFPHSLDLGILVSLRQLRKLGRIGSHVICCMSVIMNAMKLDTNIPYIPPTAPLDRKFGGVKEHTCHSELKDDLNYDEVCTPYNAKLCVGHPAWDEVLLNETPNYIWLHIPEEFNGWHYREAGADKWSAHYDYTYKFFQDEGCETPLFDSNDGPVQFTLDTAWRNQRNITKIAVYLLDAKMPHQGWWRGSRKKKSESSDNGHHEVDSDIPICQDPAHCTPPPLL</sequence>
<feature type="compositionally biased region" description="Basic and acidic residues" evidence="1">
    <location>
        <begin position="493"/>
        <end position="504"/>
    </location>
</feature>
<feature type="signal peptide" evidence="2">
    <location>
        <begin position="1"/>
        <end position="21"/>
    </location>
</feature>
<comment type="caution">
    <text evidence="3">The sequence shown here is derived from an EMBL/GenBank/DDBJ whole genome shotgun (WGS) entry which is preliminary data.</text>
</comment>
<feature type="compositionally biased region" description="Acidic residues" evidence="1">
    <location>
        <begin position="60"/>
        <end position="72"/>
    </location>
</feature>
<dbReference type="AlphaFoldDB" id="A0A7C8JBK2"/>
<feature type="chain" id="PRO_5029019279" evidence="2">
    <location>
        <begin position="22"/>
        <end position="522"/>
    </location>
</feature>
<evidence type="ECO:0000313" key="3">
    <source>
        <dbReference type="EMBL" id="KAF3108642.1"/>
    </source>
</evidence>
<evidence type="ECO:0000313" key="4">
    <source>
        <dbReference type="Proteomes" id="UP000475325"/>
    </source>
</evidence>
<keyword evidence="2" id="KW-0732">Signal</keyword>
<feature type="compositionally biased region" description="Pro residues" evidence="1">
    <location>
        <begin position="76"/>
        <end position="90"/>
    </location>
</feature>